<reference evidence="7" key="1">
    <citation type="submission" date="2016-05" db="EMBL/GenBank/DDBJ databases">
        <authorList>
            <person name="Lavstsen T."/>
            <person name="Jespersen J.S."/>
        </authorList>
    </citation>
    <scope>NUCLEOTIDE SEQUENCE</scope>
    <source>
        <tissue evidence="7">Brain</tissue>
    </source>
</reference>
<evidence type="ECO:0000256" key="3">
    <source>
        <dbReference type="ARBA" id="ARBA00022833"/>
    </source>
</evidence>
<evidence type="ECO:0000256" key="4">
    <source>
        <dbReference type="PROSITE-ProRule" id="PRU00027"/>
    </source>
</evidence>
<feature type="compositionally biased region" description="Basic and acidic residues" evidence="5">
    <location>
        <begin position="474"/>
        <end position="498"/>
    </location>
</feature>
<feature type="region of interest" description="Disordered" evidence="5">
    <location>
        <begin position="288"/>
        <end position="332"/>
    </location>
</feature>
<evidence type="ECO:0000313" key="7">
    <source>
        <dbReference type="EMBL" id="SBP83744.1"/>
    </source>
</evidence>
<keyword evidence="3" id="KW-0862">Zinc</keyword>
<feature type="domain" description="BED-type" evidence="6">
    <location>
        <begin position="134"/>
        <end position="185"/>
    </location>
</feature>
<evidence type="ECO:0000256" key="5">
    <source>
        <dbReference type="SAM" id="MobiDB-lite"/>
    </source>
</evidence>
<dbReference type="EMBL" id="HADZ01019803">
    <property type="protein sequence ID" value="SBP83744.1"/>
    <property type="molecule type" value="Transcribed_RNA"/>
</dbReference>
<name>A0A1A8CVH7_NOTKA</name>
<dbReference type="PROSITE" id="PS50808">
    <property type="entry name" value="ZF_BED"/>
    <property type="match status" value="3"/>
</dbReference>
<keyword evidence="2 4" id="KW-0863">Zinc-finger</keyword>
<feature type="region of interest" description="Disordered" evidence="5">
    <location>
        <begin position="467"/>
        <end position="498"/>
    </location>
</feature>
<accession>A0A1A8CVH7</accession>
<dbReference type="Pfam" id="PF02892">
    <property type="entry name" value="zf-BED"/>
    <property type="match status" value="3"/>
</dbReference>
<dbReference type="InterPro" id="IPR053031">
    <property type="entry name" value="Cuticle_assoc_protein"/>
</dbReference>
<dbReference type="GO" id="GO:1990837">
    <property type="term" value="F:sequence-specific double-stranded DNA binding"/>
    <property type="evidence" value="ECO:0007669"/>
    <property type="project" value="TreeGrafter"/>
</dbReference>
<feature type="compositionally biased region" description="Polar residues" evidence="5">
    <location>
        <begin position="388"/>
        <end position="411"/>
    </location>
</feature>
<feature type="region of interest" description="Disordered" evidence="5">
    <location>
        <begin position="235"/>
        <end position="261"/>
    </location>
</feature>
<evidence type="ECO:0000259" key="6">
    <source>
        <dbReference type="PROSITE" id="PS50808"/>
    </source>
</evidence>
<dbReference type="InterPro" id="IPR003656">
    <property type="entry name" value="Znf_BED"/>
</dbReference>
<evidence type="ECO:0000256" key="1">
    <source>
        <dbReference type="ARBA" id="ARBA00022723"/>
    </source>
</evidence>
<gene>
    <name evidence="7" type="primary">FAM60AL</name>
</gene>
<dbReference type="AlphaFoldDB" id="A0A1A8CVH7"/>
<dbReference type="GO" id="GO:0006357">
    <property type="term" value="P:regulation of transcription by RNA polymerase II"/>
    <property type="evidence" value="ECO:0007669"/>
    <property type="project" value="TreeGrafter"/>
</dbReference>
<dbReference type="PANTHER" id="PTHR34396:SF27">
    <property type="entry name" value="OS08G0208700 PROTEIN"/>
    <property type="match status" value="1"/>
</dbReference>
<proteinExistence type="predicted"/>
<dbReference type="InterPro" id="IPR036236">
    <property type="entry name" value="Znf_C2H2_sf"/>
</dbReference>
<feature type="domain" description="BED-type" evidence="6">
    <location>
        <begin position="335"/>
        <end position="388"/>
    </location>
</feature>
<dbReference type="SUPFAM" id="SSF57667">
    <property type="entry name" value="beta-beta-alpha zinc fingers"/>
    <property type="match status" value="3"/>
</dbReference>
<protein>
    <submittedName>
        <fullName evidence="7">Family with sequence similarity 60, member A, like</fullName>
    </submittedName>
</protein>
<dbReference type="GO" id="GO:0005634">
    <property type="term" value="C:nucleus"/>
    <property type="evidence" value="ECO:0007669"/>
    <property type="project" value="TreeGrafter"/>
</dbReference>
<keyword evidence="1" id="KW-0479">Metal-binding</keyword>
<feature type="compositionally biased region" description="Polar residues" evidence="5">
    <location>
        <begin position="236"/>
        <end position="246"/>
    </location>
</feature>
<organism evidence="7">
    <name type="scientific">Nothobranchius kadleci</name>
    <name type="common">African annual killifish</name>
    <dbReference type="NCBI Taxonomy" id="1051664"/>
    <lineage>
        <taxon>Eukaryota</taxon>
        <taxon>Metazoa</taxon>
        <taxon>Chordata</taxon>
        <taxon>Craniata</taxon>
        <taxon>Vertebrata</taxon>
        <taxon>Euteleostomi</taxon>
        <taxon>Actinopterygii</taxon>
        <taxon>Neopterygii</taxon>
        <taxon>Teleostei</taxon>
        <taxon>Neoteleostei</taxon>
        <taxon>Acanthomorphata</taxon>
        <taxon>Ovalentaria</taxon>
        <taxon>Atherinomorphae</taxon>
        <taxon>Cyprinodontiformes</taxon>
        <taxon>Nothobranchiidae</taxon>
        <taxon>Nothobranchius</taxon>
    </lineage>
</organism>
<feature type="domain" description="BED-type" evidence="6">
    <location>
        <begin position="5"/>
        <end position="57"/>
    </location>
</feature>
<dbReference type="SMART" id="SM00614">
    <property type="entry name" value="ZnF_BED"/>
    <property type="match status" value="3"/>
</dbReference>
<reference evidence="7" key="2">
    <citation type="submission" date="2016-06" db="EMBL/GenBank/DDBJ databases">
        <title>The genome of a short-lived fish provides insights into sex chromosome evolution and the genetic control of aging.</title>
        <authorList>
            <person name="Reichwald K."/>
            <person name="Felder M."/>
            <person name="Petzold A."/>
            <person name="Koch P."/>
            <person name="Groth M."/>
            <person name="Platzer M."/>
        </authorList>
    </citation>
    <scope>NUCLEOTIDE SEQUENCE</scope>
    <source>
        <tissue evidence="7">Brain</tissue>
    </source>
</reference>
<feature type="region of interest" description="Disordered" evidence="5">
    <location>
        <begin position="388"/>
        <end position="423"/>
    </location>
</feature>
<sequence length="533" mass="60314">MDKYRKRSVVWSYFKDIDASSVQCLLCSRHLRRKDHGSTTPMLRHLRLKHSAQITLDAEGGGGQMSQSVELDSDQSFSVVVELEKEDSHINPQTLNDSQVHPDVGSNLEVAEEAPAEKLAHREASVNSSLGNTRRRSLIWRLFEHLESLKAARCRICMKKLHESGGISNLRRHLMKRHPKVLSELLASSHHRPAALLKQPDLSVTRGAFLETEDEEEPVKVILVDGNSEIIGELTQAENPTINGPLQTLGEDSAQKTTNTEASEATCATAEISWDNNLKWVTVVTQDGSSDVTTPSNEADCSPATNGQLDTLQEGSTQQTTNSDKSTDQAVKSTRRRSLIWKHFVRLESLEAAQCRICLKKLQCFESGCTSNLHRHMLKRHPKVCIKTKSSQQLHPSQHSDANNETSVDSSVTRHEQTSDGLKVAVESEVGSRVFMRERELIEALRRTQREESRTLEHQRELLEKLRSASAREASADREKIEALRKAQQEEADELRRQREELEKEKAELQRKWDELNQERVELLLLSRDKKDS</sequence>
<evidence type="ECO:0000256" key="2">
    <source>
        <dbReference type="ARBA" id="ARBA00022771"/>
    </source>
</evidence>
<dbReference type="GO" id="GO:0008270">
    <property type="term" value="F:zinc ion binding"/>
    <property type="evidence" value="ECO:0007669"/>
    <property type="project" value="UniProtKB-KW"/>
</dbReference>
<dbReference type="PANTHER" id="PTHR34396">
    <property type="entry name" value="OS03G0264950 PROTEIN-RELATED"/>
    <property type="match status" value="1"/>
</dbReference>